<proteinExistence type="predicted"/>
<gene>
    <name evidence="1" type="ORF">S12H4_56604</name>
</gene>
<feature type="non-terminal residue" evidence="1">
    <location>
        <position position="1"/>
    </location>
</feature>
<sequence>YVKGICEEVNEKPRKEENVNYNTITEEKYKELKRA</sequence>
<organism evidence="1">
    <name type="scientific">marine sediment metagenome</name>
    <dbReference type="NCBI Taxonomy" id="412755"/>
    <lineage>
        <taxon>unclassified sequences</taxon>
        <taxon>metagenomes</taxon>
        <taxon>ecological metagenomes</taxon>
    </lineage>
</organism>
<evidence type="ECO:0000313" key="1">
    <source>
        <dbReference type="EMBL" id="GAJ18170.1"/>
    </source>
</evidence>
<accession>X1VZB6</accession>
<dbReference type="EMBL" id="BARW01036474">
    <property type="protein sequence ID" value="GAJ18170.1"/>
    <property type="molecule type" value="Genomic_DNA"/>
</dbReference>
<name>X1VZB6_9ZZZZ</name>
<protein>
    <submittedName>
        <fullName evidence="1">Uncharacterized protein</fullName>
    </submittedName>
</protein>
<dbReference type="AlphaFoldDB" id="X1VZB6"/>
<reference evidence="1" key="1">
    <citation type="journal article" date="2014" name="Front. Microbiol.">
        <title>High frequency of phylogenetically diverse reductive dehalogenase-homologous genes in deep subseafloor sedimentary metagenomes.</title>
        <authorList>
            <person name="Kawai M."/>
            <person name="Futagami T."/>
            <person name="Toyoda A."/>
            <person name="Takaki Y."/>
            <person name="Nishi S."/>
            <person name="Hori S."/>
            <person name="Arai W."/>
            <person name="Tsubouchi T."/>
            <person name="Morono Y."/>
            <person name="Uchiyama I."/>
            <person name="Ito T."/>
            <person name="Fujiyama A."/>
            <person name="Inagaki F."/>
            <person name="Takami H."/>
        </authorList>
    </citation>
    <scope>NUCLEOTIDE SEQUENCE</scope>
    <source>
        <strain evidence="1">Expedition CK06-06</strain>
    </source>
</reference>
<comment type="caution">
    <text evidence="1">The sequence shown here is derived from an EMBL/GenBank/DDBJ whole genome shotgun (WGS) entry which is preliminary data.</text>
</comment>